<feature type="transmembrane region" description="Helical" evidence="11">
    <location>
        <begin position="40"/>
        <end position="59"/>
    </location>
</feature>
<organism evidence="13 14">
    <name type="scientific">Bos mutus</name>
    <name type="common">wild yak</name>
    <dbReference type="NCBI Taxonomy" id="72004"/>
    <lineage>
        <taxon>Eukaryota</taxon>
        <taxon>Metazoa</taxon>
        <taxon>Chordata</taxon>
        <taxon>Craniata</taxon>
        <taxon>Vertebrata</taxon>
        <taxon>Euteleostomi</taxon>
        <taxon>Mammalia</taxon>
        <taxon>Eutheria</taxon>
        <taxon>Laurasiatheria</taxon>
        <taxon>Artiodactyla</taxon>
        <taxon>Ruminantia</taxon>
        <taxon>Pecora</taxon>
        <taxon>Bovidae</taxon>
        <taxon>Bovinae</taxon>
        <taxon>Bos</taxon>
    </lineage>
</organism>
<dbReference type="GO" id="GO:0005737">
    <property type="term" value="C:cytoplasm"/>
    <property type="evidence" value="ECO:0007669"/>
    <property type="project" value="TreeGrafter"/>
</dbReference>
<dbReference type="InterPro" id="IPR002236">
    <property type="entry name" value="Chemokine_CCR1"/>
</dbReference>
<sequence length="213" mass="24604">METSTTAKDYDMTTEYDYGDTTPCQKAQERAFGAQLLPPLYSVVFVIGLVGNILVVLVLYKRIKNIINICLLNLAISDLIFLFTLPFWIDYKVKDDWIFGDAMCKLLFGFFFLGLYSEIFFIILLTIDRHMDVQFFVHIFLCADLPESTQLSLHVIFSYFHRKSLITQYPMQSRRYNTEGICKPALPVNVPTSDKPTSLILKQGRWLQKQSAL</sequence>
<reference evidence="13" key="1">
    <citation type="submission" date="2019-10" db="EMBL/GenBank/DDBJ databases">
        <title>The sequence and de novo assembly of the wild yak genome.</title>
        <authorList>
            <person name="Liu Y."/>
        </authorList>
    </citation>
    <scope>NUCLEOTIDE SEQUENCE [LARGE SCALE GENOMIC DNA]</scope>
    <source>
        <strain evidence="13">WY2019</strain>
    </source>
</reference>
<keyword evidence="2" id="KW-1003">Cell membrane</keyword>
<evidence type="ECO:0000256" key="8">
    <source>
        <dbReference type="ARBA" id="ARBA00023170"/>
    </source>
</evidence>
<dbReference type="InterPro" id="IPR017452">
    <property type="entry name" value="GPCR_Rhodpsn_7TM"/>
</dbReference>
<dbReference type="GO" id="GO:0007204">
    <property type="term" value="P:positive regulation of cytosolic calcium ion concentration"/>
    <property type="evidence" value="ECO:0007669"/>
    <property type="project" value="TreeGrafter"/>
</dbReference>
<dbReference type="GO" id="GO:0016493">
    <property type="term" value="F:C-C chemokine receptor activity"/>
    <property type="evidence" value="ECO:0007669"/>
    <property type="project" value="InterPro"/>
</dbReference>
<evidence type="ECO:0000256" key="1">
    <source>
        <dbReference type="ARBA" id="ARBA00004651"/>
    </source>
</evidence>
<dbReference type="PRINTS" id="PR00237">
    <property type="entry name" value="GPCRRHODOPSN"/>
</dbReference>
<evidence type="ECO:0000256" key="11">
    <source>
        <dbReference type="SAM" id="Phobius"/>
    </source>
</evidence>
<dbReference type="Gene3D" id="1.20.1070.10">
    <property type="entry name" value="Rhodopsin 7-helix transmembrane proteins"/>
    <property type="match status" value="1"/>
</dbReference>
<keyword evidence="7" id="KW-1015">Disulfide bond</keyword>
<dbReference type="EMBL" id="VBQZ03000140">
    <property type="protein sequence ID" value="MXQ95569.1"/>
    <property type="molecule type" value="Genomic_DNA"/>
</dbReference>
<keyword evidence="9 10" id="KW-0807">Transducer</keyword>
<dbReference type="PROSITE" id="PS00237">
    <property type="entry name" value="G_PROTEIN_RECEP_F1_1"/>
    <property type="match status" value="1"/>
</dbReference>
<dbReference type="GO" id="GO:0006954">
    <property type="term" value="P:inflammatory response"/>
    <property type="evidence" value="ECO:0007669"/>
    <property type="project" value="InterPro"/>
</dbReference>
<comment type="caution">
    <text evidence="13">The sequence shown here is derived from an EMBL/GenBank/DDBJ whole genome shotgun (WGS) entry which is preliminary data.</text>
</comment>
<dbReference type="InterPro" id="IPR050119">
    <property type="entry name" value="CCR1-9-like"/>
</dbReference>
<evidence type="ECO:0000256" key="6">
    <source>
        <dbReference type="ARBA" id="ARBA00023136"/>
    </source>
</evidence>
<comment type="similarity">
    <text evidence="10">Belongs to the G-protein coupled receptor 1 family.</text>
</comment>
<feature type="transmembrane region" description="Helical" evidence="11">
    <location>
        <begin position="108"/>
        <end position="127"/>
    </location>
</feature>
<dbReference type="GO" id="GO:0090026">
    <property type="term" value="P:positive regulation of monocyte chemotaxis"/>
    <property type="evidence" value="ECO:0007669"/>
    <property type="project" value="InterPro"/>
</dbReference>
<evidence type="ECO:0000256" key="10">
    <source>
        <dbReference type="RuleBase" id="RU000688"/>
    </source>
</evidence>
<keyword evidence="6 11" id="KW-0472">Membrane</keyword>
<evidence type="ECO:0000256" key="5">
    <source>
        <dbReference type="ARBA" id="ARBA00023040"/>
    </source>
</evidence>
<evidence type="ECO:0000256" key="9">
    <source>
        <dbReference type="ARBA" id="ARBA00023224"/>
    </source>
</evidence>
<dbReference type="SUPFAM" id="SSF81321">
    <property type="entry name" value="Family A G protein-coupled receptor-like"/>
    <property type="match status" value="1"/>
</dbReference>
<dbReference type="GO" id="GO:0009897">
    <property type="term" value="C:external side of plasma membrane"/>
    <property type="evidence" value="ECO:0007669"/>
    <property type="project" value="TreeGrafter"/>
</dbReference>
<keyword evidence="3 10" id="KW-0812">Transmembrane</keyword>
<protein>
    <recommendedName>
        <fullName evidence="12">G-protein coupled receptors family 1 profile domain-containing protein</fullName>
    </recommendedName>
</protein>
<evidence type="ECO:0000313" key="14">
    <source>
        <dbReference type="Proteomes" id="UP000322234"/>
    </source>
</evidence>
<dbReference type="InterPro" id="IPR000355">
    <property type="entry name" value="Chemokine_rcpt"/>
</dbReference>
<dbReference type="GO" id="GO:0019722">
    <property type="term" value="P:calcium-mediated signaling"/>
    <property type="evidence" value="ECO:0007669"/>
    <property type="project" value="TreeGrafter"/>
</dbReference>
<dbReference type="InterPro" id="IPR000276">
    <property type="entry name" value="GPCR_Rhodpsn"/>
</dbReference>
<evidence type="ECO:0000256" key="4">
    <source>
        <dbReference type="ARBA" id="ARBA00022989"/>
    </source>
</evidence>
<comment type="subcellular location">
    <subcellularLocation>
        <location evidence="1">Cell membrane</location>
        <topology evidence="1">Multi-pass membrane protein</topology>
    </subcellularLocation>
</comment>
<feature type="transmembrane region" description="Helical" evidence="11">
    <location>
        <begin position="66"/>
        <end position="88"/>
    </location>
</feature>
<evidence type="ECO:0000313" key="13">
    <source>
        <dbReference type="EMBL" id="MXQ95569.1"/>
    </source>
</evidence>
<dbReference type="Pfam" id="PF00001">
    <property type="entry name" value="7tm_1"/>
    <property type="match status" value="1"/>
</dbReference>
<evidence type="ECO:0000259" key="12">
    <source>
        <dbReference type="PROSITE" id="PS50262"/>
    </source>
</evidence>
<dbReference type="AlphaFoldDB" id="A0A6B0RZH0"/>
<keyword evidence="4 11" id="KW-1133">Transmembrane helix</keyword>
<keyword evidence="5 10" id="KW-0297">G-protein coupled receptor</keyword>
<keyword evidence="14" id="KW-1185">Reference proteome</keyword>
<dbReference type="GO" id="GO:0060326">
    <property type="term" value="P:cell chemotaxis"/>
    <property type="evidence" value="ECO:0007669"/>
    <property type="project" value="TreeGrafter"/>
</dbReference>
<dbReference type="Proteomes" id="UP000322234">
    <property type="component" value="Unassembled WGS sequence"/>
</dbReference>
<dbReference type="GO" id="GO:0035717">
    <property type="term" value="F:chemokine (C-C motif) ligand 7 binding"/>
    <property type="evidence" value="ECO:0007669"/>
    <property type="project" value="TreeGrafter"/>
</dbReference>
<dbReference type="PRINTS" id="PR01106">
    <property type="entry name" value="CHEMOKINER1"/>
</dbReference>
<gene>
    <name evidence="13" type="ORF">E5288_WYG015719</name>
</gene>
<dbReference type="PRINTS" id="PR00657">
    <property type="entry name" value="CCCHEMOKINER"/>
</dbReference>
<feature type="domain" description="G-protein coupled receptors family 1 profile" evidence="12">
    <location>
        <begin position="51"/>
        <end position="133"/>
    </location>
</feature>
<evidence type="ECO:0000256" key="7">
    <source>
        <dbReference type="ARBA" id="ARBA00023157"/>
    </source>
</evidence>
<dbReference type="GO" id="GO:0071791">
    <property type="term" value="F:chemokine (C-C motif) ligand 5 binding"/>
    <property type="evidence" value="ECO:0007669"/>
    <property type="project" value="TreeGrafter"/>
</dbReference>
<proteinExistence type="inferred from homology"/>
<dbReference type="PROSITE" id="PS50262">
    <property type="entry name" value="G_PROTEIN_RECEP_F1_2"/>
    <property type="match status" value="1"/>
</dbReference>
<evidence type="ECO:0000256" key="3">
    <source>
        <dbReference type="ARBA" id="ARBA00022692"/>
    </source>
</evidence>
<keyword evidence="8 10" id="KW-0675">Receptor</keyword>
<evidence type="ECO:0000256" key="2">
    <source>
        <dbReference type="ARBA" id="ARBA00022475"/>
    </source>
</evidence>
<name>A0A6B0RZH0_9CETA</name>
<dbReference type="PANTHER" id="PTHR10489">
    <property type="entry name" value="CELL ADHESION MOLECULE"/>
    <property type="match status" value="1"/>
</dbReference>
<accession>A0A6B0RZH0</accession>
<dbReference type="PANTHER" id="PTHR10489:SF711">
    <property type="entry name" value="C-C CHEMOKINE RECEPTOR TYPE 1"/>
    <property type="match status" value="1"/>
</dbReference>
<dbReference type="GO" id="GO:0006955">
    <property type="term" value="P:immune response"/>
    <property type="evidence" value="ECO:0007669"/>
    <property type="project" value="InterPro"/>
</dbReference>